<dbReference type="Pfam" id="PF00512">
    <property type="entry name" value="HisKA"/>
    <property type="match status" value="1"/>
</dbReference>
<dbReference type="SUPFAM" id="SSF55781">
    <property type="entry name" value="GAF domain-like"/>
    <property type="match status" value="1"/>
</dbReference>
<dbReference type="Gene3D" id="3.30.565.10">
    <property type="entry name" value="Histidine kinase-like ATPase, C-terminal domain"/>
    <property type="match status" value="1"/>
</dbReference>
<dbReference type="SUPFAM" id="SSF52172">
    <property type="entry name" value="CheY-like"/>
    <property type="match status" value="1"/>
</dbReference>
<dbReference type="InterPro" id="IPR008207">
    <property type="entry name" value="Sig_transdc_His_kin_Hpt_dom"/>
</dbReference>
<dbReference type="SUPFAM" id="SSF47384">
    <property type="entry name" value="Homodimeric domain of signal transducing histidine kinase"/>
    <property type="match status" value="1"/>
</dbReference>
<dbReference type="Pfam" id="PF13185">
    <property type="entry name" value="GAF_2"/>
    <property type="match status" value="1"/>
</dbReference>
<evidence type="ECO:0000256" key="16">
    <source>
        <dbReference type="SAM" id="Coils"/>
    </source>
</evidence>
<sequence length="1237" mass="135997">MSSTPVLSPLQPVAPPLATLLDQLGQMYVLLDVQGNVIEANDAFLAMVGYAREQVLGQRSFDMFTPPNDRANRQRQFAAMIATETLAPSYDRPVLVEGGHICLIHWRTGFTREGGAISGVWMIGQEPSLSSMATPTLTGNSTHLQDFLDNAQDLVQHLSADNNFLFVNKAWKEKLGYTDAELATRTLADVVHPYYKAKLLYQLRNLYDGEPVNKVETVFMTNVGKPVHLIGSMSVVREEGQPVSSRAILHDITDRIKAERLQKVYYSIANLAISAKDLPSLYGAIHRELSKIIETSNLFIALCDDARTQLQFAYHVDQHPQHRPQGAMPFSRGVSEYIIAGGQPRYLTQGDYQQLIRNGTITAYGLVPEVMLASPLSIGDRIIGVLAVQDYNRADAYTPGDLDVLHFISNQVALAIERKRNEEQIGKQTARLNAIFESGSHVMWTVDTRANLMNFNRNYAALFLRRNGTYPVRGINLWETDLAYMPEVERDTFVHYYEAAAKGQAQRFEMSLLDSRGSEVWTDIYLNPIYLGDGSFEEISAIAHDITEQKRAQLALEAQEEKFRSIFESFQDIYYRTDEDGLLTIVSPSVREVLGYEPEEVLGTPVTNYYVLPDDHPKANAEIERNGGLRNFETQMWHKDGYPVSVLVNARMSSSGDYGTEGIARDVTEIQQMQDDLRQAKDAAETALEAKTQFLANMSHELRTPMNGIIGMIDLLDQTVETDEQLDYVDTLRKSSDALLTILNDILDLSKIQAGKLQVHETALELQAVMERIRALFIYRAEQKNIRFTYHITPHTPRYVVTDEVRLLQILSNLVANAIKFTNEGTVAIIVSSVSTDGDLHTLRFAVQDSGIGISSDNASLLFTNFTQLDTTPSKAYGGTGLGLSISRQLAELLGGEIGVLSDEGEGSVFWFTISACEARAEDLPAVPSVREAVFQPFAAVPRVLLVDDNAINQKVGQRLLSKLGCEVDVAGGGPEAIALATAPHAGYNIIFMDIQMPEMDGVAATAAIREVLGADCPPVVAMTAYSMQEDAGRFMSQGLDDYVGKPVKSRHLYEVLHRWLRPRQGRASSEQSAGTTLVPATVLEAGKKSVAVSPAQEVAAGQAAAGAEAATDTAAGEVTLDESVLKQLVDLGGAEFALELYQEFEQEVGDLLREAAPVIAAADFPALLPMLHQLKGTASTLGGLALAAQARHLEHEFKAGQTNDGAIGFQLLEHYFAHFVGEYPSAVERVANPSAV</sequence>
<organism evidence="22 23">
    <name type="scientific">Hymenobacter glacialis</name>
    <dbReference type="NCBI Taxonomy" id="1908236"/>
    <lineage>
        <taxon>Bacteria</taxon>
        <taxon>Pseudomonadati</taxon>
        <taxon>Bacteroidota</taxon>
        <taxon>Cytophagia</taxon>
        <taxon>Cytophagales</taxon>
        <taxon>Hymenobacteraceae</taxon>
        <taxon>Hymenobacter</taxon>
    </lineage>
</organism>
<dbReference type="SMART" id="SM00065">
    <property type="entry name" value="GAF"/>
    <property type="match status" value="1"/>
</dbReference>
<evidence type="ECO:0000256" key="4">
    <source>
        <dbReference type="ARBA" id="ARBA00022475"/>
    </source>
</evidence>
<dbReference type="InterPro" id="IPR000014">
    <property type="entry name" value="PAS"/>
</dbReference>
<dbReference type="SMART" id="SM00388">
    <property type="entry name" value="HisKA"/>
    <property type="match status" value="1"/>
</dbReference>
<dbReference type="InterPro" id="IPR013767">
    <property type="entry name" value="PAS_fold"/>
</dbReference>
<dbReference type="PROSITE" id="PS50113">
    <property type="entry name" value="PAC"/>
    <property type="match status" value="2"/>
</dbReference>
<feature type="modified residue" description="4-aspartylphosphate" evidence="15">
    <location>
        <position position="994"/>
    </location>
</feature>
<evidence type="ECO:0000256" key="3">
    <source>
        <dbReference type="ARBA" id="ARBA00012438"/>
    </source>
</evidence>
<gene>
    <name evidence="22" type="ORF">BEN48_11890</name>
</gene>
<keyword evidence="7" id="KW-0812">Transmembrane</keyword>
<evidence type="ECO:0000259" key="17">
    <source>
        <dbReference type="PROSITE" id="PS50109"/>
    </source>
</evidence>
<dbReference type="PROSITE" id="PS50110">
    <property type="entry name" value="RESPONSE_REGULATORY"/>
    <property type="match status" value="1"/>
</dbReference>
<dbReference type="PANTHER" id="PTHR45339">
    <property type="entry name" value="HYBRID SIGNAL TRANSDUCTION HISTIDINE KINASE J"/>
    <property type="match status" value="1"/>
</dbReference>
<proteinExistence type="predicted"/>
<feature type="domain" description="PAS" evidence="19">
    <location>
        <begin position="559"/>
        <end position="625"/>
    </location>
</feature>
<keyword evidence="11" id="KW-1133">Transmembrane helix</keyword>
<keyword evidence="10" id="KW-0067">ATP-binding</keyword>
<dbReference type="SMART" id="SM00086">
    <property type="entry name" value="PAC"/>
    <property type="match status" value="3"/>
</dbReference>
<comment type="caution">
    <text evidence="22">The sequence shown here is derived from an EMBL/GenBank/DDBJ whole genome shotgun (WGS) entry which is preliminary data.</text>
</comment>
<evidence type="ECO:0000256" key="1">
    <source>
        <dbReference type="ARBA" id="ARBA00000085"/>
    </source>
</evidence>
<keyword evidence="5 15" id="KW-0597">Phosphoprotein</keyword>
<dbReference type="PROSITE" id="PS50112">
    <property type="entry name" value="PAS"/>
    <property type="match status" value="3"/>
</dbReference>
<name>A0A1G1T865_9BACT</name>
<dbReference type="PROSITE" id="PS50894">
    <property type="entry name" value="HPT"/>
    <property type="match status" value="1"/>
</dbReference>
<dbReference type="InterPro" id="IPR029016">
    <property type="entry name" value="GAF-like_dom_sf"/>
</dbReference>
<comment type="subcellular location">
    <subcellularLocation>
        <location evidence="2">Cell membrane</location>
        <topology evidence="2">Multi-pass membrane protein</topology>
    </subcellularLocation>
</comment>
<dbReference type="SMART" id="SM00387">
    <property type="entry name" value="HATPase_c"/>
    <property type="match status" value="1"/>
</dbReference>
<feature type="modified residue" description="Phosphohistidine" evidence="14">
    <location>
        <position position="1173"/>
    </location>
</feature>
<dbReference type="Gene3D" id="3.30.450.20">
    <property type="entry name" value="PAS domain"/>
    <property type="match status" value="4"/>
</dbReference>
<evidence type="ECO:0000256" key="6">
    <source>
        <dbReference type="ARBA" id="ARBA00022679"/>
    </source>
</evidence>
<comment type="catalytic activity">
    <reaction evidence="1">
        <text>ATP + protein L-histidine = ADP + protein N-phospho-L-histidine.</text>
        <dbReference type="EC" id="2.7.13.3"/>
    </reaction>
</comment>
<protein>
    <recommendedName>
        <fullName evidence="3">histidine kinase</fullName>
        <ecNumber evidence="3">2.7.13.3</ecNumber>
    </recommendedName>
</protein>
<keyword evidence="6" id="KW-0808">Transferase</keyword>
<dbReference type="CDD" id="cd00130">
    <property type="entry name" value="PAS"/>
    <property type="match status" value="4"/>
</dbReference>
<evidence type="ECO:0000256" key="13">
    <source>
        <dbReference type="ARBA" id="ARBA00023136"/>
    </source>
</evidence>
<dbReference type="Pfam" id="PF01627">
    <property type="entry name" value="Hpt"/>
    <property type="match status" value="1"/>
</dbReference>
<dbReference type="GO" id="GO:0000155">
    <property type="term" value="F:phosphorelay sensor kinase activity"/>
    <property type="evidence" value="ECO:0007669"/>
    <property type="project" value="InterPro"/>
</dbReference>
<dbReference type="PROSITE" id="PS50109">
    <property type="entry name" value="HIS_KIN"/>
    <property type="match status" value="1"/>
</dbReference>
<dbReference type="Pfam" id="PF00072">
    <property type="entry name" value="Response_reg"/>
    <property type="match status" value="1"/>
</dbReference>
<dbReference type="Gene3D" id="1.20.120.160">
    <property type="entry name" value="HPT domain"/>
    <property type="match status" value="1"/>
</dbReference>
<dbReference type="EC" id="2.7.13.3" evidence="3"/>
<dbReference type="InterPro" id="IPR036097">
    <property type="entry name" value="HisK_dim/P_sf"/>
</dbReference>
<evidence type="ECO:0000256" key="9">
    <source>
        <dbReference type="ARBA" id="ARBA00022777"/>
    </source>
</evidence>
<evidence type="ECO:0000256" key="14">
    <source>
        <dbReference type="PROSITE-ProRule" id="PRU00110"/>
    </source>
</evidence>
<evidence type="ECO:0000256" key="5">
    <source>
        <dbReference type="ARBA" id="ARBA00022553"/>
    </source>
</evidence>
<keyword evidence="23" id="KW-1185">Reference proteome</keyword>
<dbReference type="CDD" id="cd17546">
    <property type="entry name" value="REC_hyHK_CKI1_RcsC-like"/>
    <property type="match status" value="1"/>
</dbReference>
<dbReference type="Proteomes" id="UP000177791">
    <property type="component" value="Unassembled WGS sequence"/>
</dbReference>
<dbReference type="NCBIfam" id="TIGR00229">
    <property type="entry name" value="sensory_box"/>
    <property type="match status" value="4"/>
</dbReference>
<feature type="domain" description="PAS" evidence="19">
    <location>
        <begin position="140"/>
        <end position="210"/>
    </location>
</feature>
<evidence type="ECO:0000259" key="20">
    <source>
        <dbReference type="PROSITE" id="PS50113"/>
    </source>
</evidence>
<evidence type="ECO:0000256" key="15">
    <source>
        <dbReference type="PROSITE-ProRule" id="PRU00169"/>
    </source>
</evidence>
<keyword evidence="8" id="KW-0547">Nucleotide-binding</keyword>
<evidence type="ECO:0000256" key="7">
    <source>
        <dbReference type="ARBA" id="ARBA00022692"/>
    </source>
</evidence>
<dbReference type="Pfam" id="PF08448">
    <property type="entry name" value="PAS_4"/>
    <property type="match status" value="1"/>
</dbReference>
<feature type="domain" description="PAS" evidence="19">
    <location>
        <begin position="13"/>
        <end position="84"/>
    </location>
</feature>
<evidence type="ECO:0000259" key="19">
    <source>
        <dbReference type="PROSITE" id="PS50112"/>
    </source>
</evidence>
<keyword evidence="16" id="KW-0175">Coiled coil</keyword>
<keyword evidence="4" id="KW-1003">Cell membrane</keyword>
<dbReference type="RefSeq" id="WP_070733272.1">
    <property type="nucleotide sequence ID" value="NZ_MDZC01000045.1"/>
</dbReference>
<evidence type="ECO:0000259" key="18">
    <source>
        <dbReference type="PROSITE" id="PS50110"/>
    </source>
</evidence>
<dbReference type="InterPro" id="IPR004358">
    <property type="entry name" value="Sig_transdc_His_kin-like_C"/>
</dbReference>
<dbReference type="GO" id="GO:0005886">
    <property type="term" value="C:plasma membrane"/>
    <property type="evidence" value="ECO:0007669"/>
    <property type="project" value="UniProtKB-SubCell"/>
</dbReference>
<dbReference type="STRING" id="1908236.BEN48_11890"/>
<feature type="domain" description="Histidine kinase" evidence="17">
    <location>
        <begin position="697"/>
        <end position="918"/>
    </location>
</feature>
<dbReference type="CDD" id="cd16922">
    <property type="entry name" value="HATPase_EvgS-ArcB-TorS-like"/>
    <property type="match status" value="1"/>
</dbReference>
<dbReference type="PANTHER" id="PTHR45339:SF1">
    <property type="entry name" value="HYBRID SIGNAL TRANSDUCTION HISTIDINE KINASE J"/>
    <property type="match status" value="1"/>
</dbReference>
<keyword evidence="13" id="KW-0472">Membrane</keyword>
<keyword evidence="12" id="KW-0902">Two-component regulatory system</keyword>
<evidence type="ECO:0000256" key="11">
    <source>
        <dbReference type="ARBA" id="ARBA00022989"/>
    </source>
</evidence>
<dbReference type="InterPro" id="IPR001789">
    <property type="entry name" value="Sig_transdc_resp-reg_receiver"/>
</dbReference>
<dbReference type="GO" id="GO:0006355">
    <property type="term" value="P:regulation of DNA-templated transcription"/>
    <property type="evidence" value="ECO:0007669"/>
    <property type="project" value="InterPro"/>
</dbReference>
<dbReference type="EMBL" id="MDZC01000045">
    <property type="protein sequence ID" value="OGX87072.1"/>
    <property type="molecule type" value="Genomic_DNA"/>
</dbReference>
<feature type="domain" description="HPt" evidence="21">
    <location>
        <begin position="1134"/>
        <end position="1237"/>
    </location>
</feature>
<reference evidence="22 23" key="1">
    <citation type="submission" date="2016-08" db="EMBL/GenBank/DDBJ databases">
        <title>Hymenobacter coccineus sp. nov., Hymenobacter lapidarius sp. nov. and Hymenobacter glacialis sp. nov., isolated from Antarctic soil.</title>
        <authorList>
            <person name="Sedlacek I."/>
            <person name="Kralova S."/>
            <person name="Kyrova K."/>
            <person name="Maslanova I."/>
            <person name="Stankova E."/>
            <person name="Vrbovska V."/>
            <person name="Nemec M."/>
            <person name="Bartak M."/>
            <person name="Svec P."/>
            <person name="Busse H.-J."/>
            <person name="Pantucek R."/>
        </authorList>
    </citation>
    <scope>NUCLEOTIDE SEQUENCE [LARGE SCALE GENOMIC DNA]</scope>
    <source>
        <strain evidence="22 23">CCM 8648</strain>
    </source>
</reference>
<evidence type="ECO:0000256" key="8">
    <source>
        <dbReference type="ARBA" id="ARBA00022741"/>
    </source>
</evidence>
<dbReference type="CDD" id="cd00082">
    <property type="entry name" value="HisKA"/>
    <property type="match status" value="1"/>
</dbReference>
<evidence type="ECO:0000256" key="2">
    <source>
        <dbReference type="ARBA" id="ARBA00004651"/>
    </source>
</evidence>
<dbReference type="SUPFAM" id="SSF47226">
    <property type="entry name" value="Histidine-containing phosphotransfer domain, HPT domain"/>
    <property type="match status" value="1"/>
</dbReference>
<dbReference type="PRINTS" id="PR00344">
    <property type="entry name" value="BCTRLSENSOR"/>
</dbReference>
<dbReference type="GO" id="GO:0005524">
    <property type="term" value="F:ATP binding"/>
    <property type="evidence" value="ECO:0007669"/>
    <property type="project" value="UniProtKB-KW"/>
</dbReference>
<dbReference type="InterPro" id="IPR036890">
    <property type="entry name" value="HATPase_C_sf"/>
</dbReference>
<dbReference type="SUPFAM" id="SSF55874">
    <property type="entry name" value="ATPase domain of HSP90 chaperone/DNA topoisomerase II/histidine kinase"/>
    <property type="match status" value="1"/>
</dbReference>
<dbReference type="InterPro" id="IPR035965">
    <property type="entry name" value="PAS-like_dom_sf"/>
</dbReference>
<evidence type="ECO:0000256" key="12">
    <source>
        <dbReference type="ARBA" id="ARBA00023012"/>
    </source>
</evidence>
<dbReference type="FunFam" id="3.30.565.10:FF:000010">
    <property type="entry name" value="Sensor histidine kinase RcsC"/>
    <property type="match status" value="1"/>
</dbReference>
<dbReference type="Gene3D" id="1.10.287.130">
    <property type="match status" value="1"/>
</dbReference>
<dbReference type="Pfam" id="PF00989">
    <property type="entry name" value="PAS"/>
    <property type="match status" value="1"/>
</dbReference>
<dbReference type="InterPro" id="IPR011006">
    <property type="entry name" value="CheY-like_superfamily"/>
</dbReference>
<feature type="domain" description="PAC" evidence="20">
    <location>
        <begin position="630"/>
        <end position="679"/>
    </location>
</feature>
<dbReference type="InterPro" id="IPR000700">
    <property type="entry name" value="PAS-assoc_C"/>
</dbReference>
<dbReference type="SUPFAM" id="SSF55785">
    <property type="entry name" value="PYP-like sensor domain (PAS domain)"/>
    <property type="match status" value="4"/>
</dbReference>
<dbReference type="InterPro" id="IPR003661">
    <property type="entry name" value="HisK_dim/P_dom"/>
</dbReference>
<feature type="coiled-coil region" evidence="16">
    <location>
        <begin position="663"/>
        <end position="690"/>
    </location>
</feature>
<dbReference type="Pfam" id="PF13426">
    <property type="entry name" value="PAS_9"/>
    <property type="match status" value="2"/>
</dbReference>
<dbReference type="SMART" id="SM00091">
    <property type="entry name" value="PAS"/>
    <property type="match status" value="4"/>
</dbReference>
<evidence type="ECO:0000256" key="10">
    <source>
        <dbReference type="ARBA" id="ARBA00022840"/>
    </source>
</evidence>
<dbReference type="Gene3D" id="3.40.50.2300">
    <property type="match status" value="1"/>
</dbReference>
<dbReference type="InterPro" id="IPR001610">
    <property type="entry name" value="PAC"/>
</dbReference>
<dbReference type="OrthoDB" id="9797097at2"/>
<evidence type="ECO:0000259" key="21">
    <source>
        <dbReference type="PROSITE" id="PS50894"/>
    </source>
</evidence>
<keyword evidence="9" id="KW-0418">Kinase</keyword>
<evidence type="ECO:0000313" key="23">
    <source>
        <dbReference type="Proteomes" id="UP000177791"/>
    </source>
</evidence>
<dbReference type="InterPro" id="IPR036641">
    <property type="entry name" value="HPT_dom_sf"/>
</dbReference>
<dbReference type="SMART" id="SM00448">
    <property type="entry name" value="REC"/>
    <property type="match status" value="1"/>
</dbReference>
<dbReference type="InterPro" id="IPR005467">
    <property type="entry name" value="His_kinase_dom"/>
</dbReference>
<dbReference type="InterPro" id="IPR003594">
    <property type="entry name" value="HATPase_dom"/>
</dbReference>
<dbReference type="FunFam" id="1.10.287.130:FF:000004">
    <property type="entry name" value="Ethylene receptor 1"/>
    <property type="match status" value="1"/>
</dbReference>
<dbReference type="Gene3D" id="3.30.450.40">
    <property type="match status" value="1"/>
</dbReference>
<dbReference type="AlphaFoldDB" id="A0A1G1T865"/>
<feature type="domain" description="Response regulatory" evidence="18">
    <location>
        <begin position="943"/>
        <end position="1061"/>
    </location>
</feature>
<dbReference type="InterPro" id="IPR003018">
    <property type="entry name" value="GAF"/>
</dbReference>
<dbReference type="Pfam" id="PF02518">
    <property type="entry name" value="HATPase_c"/>
    <property type="match status" value="1"/>
</dbReference>
<dbReference type="InterPro" id="IPR013656">
    <property type="entry name" value="PAS_4"/>
</dbReference>
<accession>A0A1G1T865</accession>
<feature type="domain" description="PAC" evidence="20">
    <location>
        <begin position="506"/>
        <end position="558"/>
    </location>
</feature>
<evidence type="ECO:0000313" key="22">
    <source>
        <dbReference type="EMBL" id="OGX87072.1"/>
    </source>
</evidence>